<accession>A0A7Z2ZU57</accession>
<dbReference type="RefSeq" id="WP_170204166.1">
    <property type="nucleotide sequence ID" value="NZ_CP051685.1"/>
</dbReference>
<organism evidence="1 2">
    <name type="scientific">Massilia forsythiae</name>
    <dbReference type="NCBI Taxonomy" id="2728020"/>
    <lineage>
        <taxon>Bacteria</taxon>
        <taxon>Pseudomonadati</taxon>
        <taxon>Pseudomonadota</taxon>
        <taxon>Betaproteobacteria</taxon>
        <taxon>Burkholderiales</taxon>
        <taxon>Oxalobacteraceae</taxon>
        <taxon>Telluria group</taxon>
        <taxon>Massilia</taxon>
    </lineage>
</organism>
<gene>
    <name evidence="1" type="ORF">HH212_20345</name>
</gene>
<reference evidence="1 2" key="1">
    <citation type="submission" date="2020-04" db="EMBL/GenBank/DDBJ databases">
        <title>Genome sequencing of novel species.</title>
        <authorList>
            <person name="Heo J."/>
            <person name="Kim S.-J."/>
            <person name="Kim J.-S."/>
            <person name="Hong S.-B."/>
            <person name="Kwon S.-W."/>
        </authorList>
    </citation>
    <scope>NUCLEOTIDE SEQUENCE [LARGE SCALE GENOMIC DNA]</scope>
    <source>
        <strain evidence="1 2">GN2-R2</strain>
    </source>
</reference>
<dbReference type="EMBL" id="CP051685">
    <property type="protein sequence ID" value="QJE02079.1"/>
    <property type="molecule type" value="Genomic_DNA"/>
</dbReference>
<proteinExistence type="predicted"/>
<evidence type="ECO:0000313" key="2">
    <source>
        <dbReference type="Proteomes" id="UP000502415"/>
    </source>
</evidence>
<keyword evidence="2" id="KW-1185">Reference proteome</keyword>
<evidence type="ECO:0000313" key="1">
    <source>
        <dbReference type="EMBL" id="QJE02079.1"/>
    </source>
</evidence>
<dbReference type="KEGG" id="mfy:HH212_20345"/>
<dbReference type="AlphaFoldDB" id="A0A7Z2ZU57"/>
<dbReference type="Proteomes" id="UP000502415">
    <property type="component" value="Chromosome"/>
</dbReference>
<protein>
    <submittedName>
        <fullName evidence="1">Uncharacterized protein</fullName>
    </submittedName>
</protein>
<sequence>MTLPYDEQVRVLDQDGQPIAGMPYHIIDGSGKVYKGLTDGAGCCQRVHTENAQSLAILTGAPALEKW</sequence>
<name>A0A7Z2ZU57_9BURK</name>